<evidence type="ECO:0008006" key="3">
    <source>
        <dbReference type="Google" id="ProtNLM"/>
    </source>
</evidence>
<comment type="caution">
    <text evidence="1">The sequence shown here is derived from an EMBL/GenBank/DDBJ whole genome shotgun (WGS) entry which is preliminary data.</text>
</comment>
<dbReference type="Proteomes" id="UP000306912">
    <property type="component" value="Unassembled WGS sequence"/>
</dbReference>
<organism evidence="1 2">
    <name type="scientific">Culicoidibacter larvae</name>
    <dbReference type="NCBI Taxonomy" id="2579976"/>
    <lineage>
        <taxon>Bacteria</taxon>
        <taxon>Bacillati</taxon>
        <taxon>Bacillota</taxon>
        <taxon>Culicoidibacteria</taxon>
        <taxon>Culicoidibacterales</taxon>
        <taxon>Culicoidibacteraceae</taxon>
        <taxon>Culicoidibacter</taxon>
    </lineage>
</organism>
<dbReference type="EMBL" id="VBWP01000008">
    <property type="protein sequence ID" value="TLG72498.1"/>
    <property type="molecule type" value="Genomic_DNA"/>
</dbReference>
<reference evidence="1 2" key="1">
    <citation type="submission" date="2019-05" db="EMBL/GenBank/DDBJ databases">
        <title>Culicoidintestinum kansasii gen. nov., sp. nov. from the gastrointestinal tract of the biting midge, Culicoides sonorensis.</title>
        <authorList>
            <person name="Neupane S."/>
            <person name="Ghosh A."/>
            <person name="Gunther S."/>
            <person name="Martin K."/>
            <person name="Zurek L."/>
        </authorList>
    </citation>
    <scope>NUCLEOTIDE SEQUENCE [LARGE SCALE GENOMIC DNA]</scope>
    <source>
        <strain evidence="1 2">CS-1</strain>
    </source>
</reference>
<name>A0A5R8QB00_9FIRM</name>
<protein>
    <recommendedName>
        <fullName evidence="3">DUF5050 domain-containing protein</fullName>
    </recommendedName>
</protein>
<evidence type="ECO:0000313" key="1">
    <source>
        <dbReference type="EMBL" id="TLG72498.1"/>
    </source>
</evidence>
<evidence type="ECO:0000313" key="2">
    <source>
        <dbReference type="Proteomes" id="UP000306912"/>
    </source>
</evidence>
<accession>A0A5R8QB00</accession>
<dbReference type="AlphaFoldDB" id="A0A5R8QB00"/>
<keyword evidence="2" id="KW-1185">Reference proteome</keyword>
<sequence length="351" mass="40200">MGHSLSYQTVVLPSVEADVSQSPNIFDTLWQDKKSSRFNPGEWSAIAEVPIDNAGNLLLGLMGEEKAELKLYNVMSQQERIIDSISNEYYYAYAGSDDRYMVYYTYKTMQSIAVPVTYKIIDLESFNVITADISSISINTDTVYIDTRVSLHEDKMYFEVNCREPKVNGNKVEDYGISIYSFDLQSENFAEVMIDAASPSATAEGIYYLQAANDGSATLFLQDWSGKTIQYFNNVIQYSVYDQAIIWIEAVENSSIQRNMNFFQNGINKVLYTSDNFYFWDVRYNGTYVTWQQSSAPLYIYDIASESFYQVSDKSGARYAIASENYLYWFEITRQGEIKDDVDTEIVFVAL</sequence>
<gene>
    <name evidence="1" type="ORF">FEZ08_08910</name>
</gene>
<dbReference type="InParanoid" id="A0A5R8QB00"/>
<dbReference type="RefSeq" id="WP_138191521.1">
    <property type="nucleotide sequence ID" value="NZ_VBWP01000008.1"/>
</dbReference>
<proteinExistence type="predicted"/>